<reference evidence="2" key="1">
    <citation type="submission" date="2023-04" db="EMBL/GenBank/DDBJ databases">
        <title>Sphingomonas sp. MAHUQ-71 isolated from rice field.</title>
        <authorList>
            <person name="Huq M.A."/>
        </authorList>
    </citation>
    <scope>NUCLEOTIDE SEQUENCE</scope>
    <source>
        <strain evidence="2">MAHUQ-71</strain>
    </source>
</reference>
<evidence type="ECO:0000313" key="2">
    <source>
        <dbReference type="EMBL" id="MDH7640195.1"/>
    </source>
</evidence>
<accession>A0ABT6N505</accession>
<protein>
    <recommendedName>
        <fullName evidence="4">Argininosuccinate lyase</fullName>
    </recommendedName>
</protein>
<evidence type="ECO:0008006" key="4">
    <source>
        <dbReference type="Google" id="ProtNLM"/>
    </source>
</evidence>
<dbReference type="Proteomes" id="UP001160625">
    <property type="component" value="Unassembled WGS sequence"/>
</dbReference>
<evidence type="ECO:0000256" key="1">
    <source>
        <dbReference type="SAM" id="MobiDB-lite"/>
    </source>
</evidence>
<dbReference type="EMBL" id="JARYGZ010000002">
    <property type="protein sequence ID" value="MDH7640195.1"/>
    <property type="molecule type" value="Genomic_DNA"/>
</dbReference>
<dbReference type="PROSITE" id="PS51257">
    <property type="entry name" value="PROKAR_LIPOPROTEIN"/>
    <property type="match status" value="1"/>
</dbReference>
<proteinExistence type="predicted"/>
<name>A0ABT6N505_9SPHN</name>
<keyword evidence="3" id="KW-1185">Reference proteome</keyword>
<gene>
    <name evidence="2" type="ORF">QGN17_15765</name>
</gene>
<evidence type="ECO:0000313" key="3">
    <source>
        <dbReference type="Proteomes" id="UP001160625"/>
    </source>
</evidence>
<comment type="caution">
    <text evidence="2">The sequence shown here is derived from an EMBL/GenBank/DDBJ whole genome shotgun (WGS) entry which is preliminary data.</text>
</comment>
<sequence length="81" mass="8346">MKRIAIAAVAALALLAGCGKRPVLRPADGKVLPPKAQTAAAQPGVGDLLTVPTQAKPSRDDELVTKSTPLQPDRFDLPPPG</sequence>
<organism evidence="2 3">
    <name type="scientific">Sphingomonas oryzagri</name>
    <dbReference type="NCBI Taxonomy" id="3042314"/>
    <lineage>
        <taxon>Bacteria</taxon>
        <taxon>Pseudomonadati</taxon>
        <taxon>Pseudomonadota</taxon>
        <taxon>Alphaproteobacteria</taxon>
        <taxon>Sphingomonadales</taxon>
        <taxon>Sphingomonadaceae</taxon>
        <taxon>Sphingomonas</taxon>
    </lineage>
</organism>
<dbReference type="RefSeq" id="WP_281045554.1">
    <property type="nucleotide sequence ID" value="NZ_JARYGZ010000002.1"/>
</dbReference>
<feature type="region of interest" description="Disordered" evidence="1">
    <location>
        <begin position="29"/>
        <end position="81"/>
    </location>
</feature>